<gene>
    <name evidence="1" type="ORF">RBH19_09650</name>
</gene>
<reference evidence="1 2" key="1">
    <citation type="submission" date="2023-08" db="EMBL/GenBank/DDBJ databases">
        <title>Whole-genome sequencing of halo(alkali)philic microorganisms from hypersaline lakes.</title>
        <authorList>
            <person name="Sorokin D.Y."/>
            <person name="Abbas B."/>
            <person name="Merkel A.Y."/>
        </authorList>
    </citation>
    <scope>NUCLEOTIDE SEQUENCE [LARGE SCALE GENOMIC DNA]</scope>
    <source>
        <strain evidence="1 2">AB-CW4</strain>
    </source>
</reference>
<dbReference type="InterPro" id="IPR027417">
    <property type="entry name" value="P-loop_NTPase"/>
</dbReference>
<dbReference type="SUPFAM" id="SSF52540">
    <property type="entry name" value="P-loop containing nucleoside triphosphate hydrolases"/>
    <property type="match status" value="1"/>
</dbReference>
<proteinExistence type="predicted"/>
<organism evidence="1 2">
    <name type="scientific">Natronospira bacteriovora</name>
    <dbReference type="NCBI Taxonomy" id="3069753"/>
    <lineage>
        <taxon>Bacteria</taxon>
        <taxon>Pseudomonadati</taxon>
        <taxon>Pseudomonadota</taxon>
        <taxon>Gammaproteobacteria</taxon>
        <taxon>Natronospirales</taxon>
        <taxon>Natronospiraceae</taxon>
        <taxon>Natronospira</taxon>
    </lineage>
</organism>
<name>A0ABU0WB22_9GAMM</name>
<dbReference type="Proteomes" id="UP001239019">
    <property type="component" value="Unassembled WGS sequence"/>
</dbReference>
<sequence>MPKPVIRFHLGAHKTATTYIQSRLRRNRSRLARHGIHFVDLWANEKTARRMRGWIRQVAWENRNGNRKKLVTALRDLVEQLPNGLEANNRKSIILSYENILGTYNLAQTPRLYDELERGLSILDEAFGIDNMEFFFSYRSMDRFIESCYLQCIHTQKETRHFDEWFADIDINALSWLDVLTRLSQSIGKERLSIWPYDAFRDRETAIWQALLGRERPNELLIRNASNLNPSLTKEAVECLRVANGLFKGTDARNLSRFLKENLSPDKGYSPARYLDEEQRDSIVRITAFDTGKLEKLASPLG</sequence>
<keyword evidence="2" id="KW-1185">Reference proteome</keyword>
<dbReference type="RefSeq" id="WP_306728640.1">
    <property type="nucleotide sequence ID" value="NZ_JAVDDT010000006.1"/>
</dbReference>
<evidence type="ECO:0000313" key="1">
    <source>
        <dbReference type="EMBL" id="MDQ2070140.1"/>
    </source>
</evidence>
<comment type="caution">
    <text evidence="1">The sequence shown here is derived from an EMBL/GenBank/DDBJ whole genome shotgun (WGS) entry which is preliminary data.</text>
</comment>
<evidence type="ECO:0000313" key="2">
    <source>
        <dbReference type="Proteomes" id="UP001239019"/>
    </source>
</evidence>
<dbReference type="EMBL" id="JAVDDT010000006">
    <property type="protein sequence ID" value="MDQ2070140.1"/>
    <property type="molecule type" value="Genomic_DNA"/>
</dbReference>
<protein>
    <recommendedName>
        <fullName evidence="3">Sulfotransferase domain-containing protein</fullName>
    </recommendedName>
</protein>
<accession>A0ABU0WB22</accession>
<evidence type="ECO:0008006" key="3">
    <source>
        <dbReference type="Google" id="ProtNLM"/>
    </source>
</evidence>